<name>A0ABD1QWP5_9LAMI</name>
<keyword evidence="2" id="KW-1185">Reference proteome</keyword>
<dbReference type="AlphaFoldDB" id="A0ABD1QWP5"/>
<protein>
    <submittedName>
        <fullName evidence="1">Uncharacterized protein</fullName>
    </submittedName>
</protein>
<dbReference type="Proteomes" id="UP001604336">
    <property type="component" value="Unassembled WGS sequence"/>
</dbReference>
<accession>A0ABD1QWP5</accession>
<evidence type="ECO:0000313" key="1">
    <source>
        <dbReference type="EMBL" id="KAL2479918.1"/>
    </source>
</evidence>
<gene>
    <name evidence="1" type="ORF">Adt_32884</name>
</gene>
<proteinExistence type="predicted"/>
<reference evidence="2" key="1">
    <citation type="submission" date="2024-07" db="EMBL/GenBank/DDBJ databases">
        <title>Two chromosome-level genome assemblies of Korean endemic species Abeliophyllum distichum and Forsythia ovata (Oleaceae).</title>
        <authorList>
            <person name="Jang H."/>
        </authorList>
    </citation>
    <scope>NUCLEOTIDE SEQUENCE [LARGE SCALE GENOMIC DNA]</scope>
</reference>
<dbReference type="EMBL" id="JBFOLK010000010">
    <property type="protein sequence ID" value="KAL2479918.1"/>
    <property type="molecule type" value="Genomic_DNA"/>
</dbReference>
<organism evidence="1 2">
    <name type="scientific">Abeliophyllum distichum</name>
    <dbReference type="NCBI Taxonomy" id="126358"/>
    <lineage>
        <taxon>Eukaryota</taxon>
        <taxon>Viridiplantae</taxon>
        <taxon>Streptophyta</taxon>
        <taxon>Embryophyta</taxon>
        <taxon>Tracheophyta</taxon>
        <taxon>Spermatophyta</taxon>
        <taxon>Magnoliopsida</taxon>
        <taxon>eudicotyledons</taxon>
        <taxon>Gunneridae</taxon>
        <taxon>Pentapetalae</taxon>
        <taxon>asterids</taxon>
        <taxon>lamiids</taxon>
        <taxon>Lamiales</taxon>
        <taxon>Oleaceae</taxon>
        <taxon>Forsythieae</taxon>
        <taxon>Abeliophyllum</taxon>
    </lineage>
</organism>
<sequence length="107" mass="11951">MARCRCCWSEYAMKALHVSHELSVGPTWARPYEGHYSTQLANMSVEGMSSRIVLWGMQITLNTSDGDREAPIDRVCFEKTVCCGHAGKLAKLGSTELENIDEDVHCE</sequence>
<evidence type="ECO:0000313" key="2">
    <source>
        <dbReference type="Proteomes" id="UP001604336"/>
    </source>
</evidence>
<comment type="caution">
    <text evidence="1">The sequence shown here is derived from an EMBL/GenBank/DDBJ whole genome shotgun (WGS) entry which is preliminary data.</text>
</comment>